<evidence type="ECO:0000313" key="3">
    <source>
        <dbReference type="Proteomes" id="UP000030170"/>
    </source>
</evidence>
<keyword evidence="1" id="KW-0812">Transmembrane</keyword>
<keyword evidence="1" id="KW-1133">Transmembrane helix</keyword>
<keyword evidence="3" id="KW-1185">Reference proteome</keyword>
<dbReference type="AlphaFoldDB" id="A0A098TRK3"/>
<protein>
    <submittedName>
        <fullName evidence="2">Uncharacterized protein</fullName>
    </submittedName>
</protein>
<evidence type="ECO:0000256" key="1">
    <source>
        <dbReference type="SAM" id="Phobius"/>
    </source>
</evidence>
<name>A0A098TRK3_9CYAN</name>
<comment type="caution">
    <text evidence="2">The sequence shown here is derived from an EMBL/GenBank/DDBJ whole genome shotgun (WGS) entry which is preliminary data.</text>
</comment>
<proteinExistence type="predicted"/>
<sequence length="117" mass="12783">MGLIRDLRRVQEESEMMLLSSGVFMQSNPQTEVGHPNRTGGQWLGIGVGLGCMFVMPLVVTLVYPPCHCCSGQPAACTRSPDFSAGNSNFPQWSNLEGCLESVVIDENEHSPANWDQ</sequence>
<evidence type="ECO:0000313" key="2">
    <source>
        <dbReference type="EMBL" id="KGF73433.1"/>
    </source>
</evidence>
<reference evidence="2 3" key="1">
    <citation type="journal article" date="2014" name="Mol. Ecol.">
        <title>Evolution of Synechococcus.</title>
        <authorList>
            <person name="Dvorak P."/>
            <person name="Casamatta D."/>
            <person name="Hasler P."/>
            <person name="Poulickova A."/>
            <person name="Ondrej V."/>
            <person name="Sanges R."/>
        </authorList>
    </citation>
    <scope>NUCLEOTIDE SEQUENCE [LARGE SCALE GENOMIC DNA]</scope>
    <source>
        <strain evidence="2 3">CAUP A 1101</strain>
    </source>
</reference>
<dbReference type="Proteomes" id="UP000030170">
    <property type="component" value="Unassembled WGS sequence"/>
</dbReference>
<dbReference type="EMBL" id="JJML01000008">
    <property type="protein sequence ID" value="KGF73433.1"/>
    <property type="molecule type" value="Genomic_DNA"/>
</dbReference>
<accession>A0A098TRK3</accession>
<gene>
    <name evidence="2" type="ORF">DO97_20445</name>
</gene>
<feature type="transmembrane region" description="Helical" evidence="1">
    <location>
        <begin position="43"/>
        <end position="64"/>
    </location>
</feature>
<organism evidence="2 3">
    <name type="scientific">Neosynechococcus sphagnicola sy1</name>
    <dbReference type="NCBI Taxonomy" id="1497020"/>
    <lineage>
        <taxon>Bacteria</taxon>
        <taxon>Bacillati</taxon>
        <taxon>Cyanobacteriota</taxon>
        <taxon>Cyanophyceae</taxon>
        <taxon>Neosynechococcales</taxon>
        <taxon>Neosynechococcaceae</taxon>
        <taxon>Neosynechococcus</taxon>
    </lineage>
</organism>
<keyword evidence="1" id="KW-0472">Membrane</keyword>